<evidence type="ECO:0000313" key="2">
    <source>
        <dbReference type="Proteomes" id="UP001501138"/>
    </source>
</evidence>
<comment type="caution">
    <text evidence="1">The sequence shown here is derived from an EMBL/GenBank/DDBJ whole genome shotgun (WGS) entry which is preliminary data.</text>
</comment>
<name>A0ABN2JFW8_9MICO</name>
<accession>A0ABN2JFW8</accession>
<proteinExistence type="predicted"/>
<reference evidence="1 2" key="1">
    <citation type="journal article" date="2019" name="Int. J. Syst. Evol. Microbiol.">
        <title>The Global Catalogue of Microorganisms (GCM) 10K type strain sequencing project: providing services to taxonomists for standard genome sequencing and annotation.</title>
        <authorList>
            <consortium name="The Broad Institute Genomics Platform"/>
            <consortium name="The Broad Institute Genome Sequencing Center for Infectious Disease"/>
            <person name="Wu L."/>
            <person name="Ma J."/>
        </authorList>
    </citation>
    <scope>NUCLEOTIDE SEQUENCE [LARGE SCALE GENOMIC DNA]</scope>
    <source>
        <strain evidence="1 2">JCM 15589</strain>
    </source>
</reference>
<evidence type="ECO:0000313" key="1">
    <source>
        <dbReference type="EMBL" id="GAA1725718.1"/>
    </source>
</evidence>
<dbReference type="Proteomes" id="UP001501138">
    <property type="component" value="Unassembled WGS sequence"/>
</dbReference>
<keyword evidence="2" id="KW-1185">Reference proteome</keyword>
<protein>
    <submittedName>
        <fullName evidence="1">Uncharacterized protein</fullName>
    </submittedName>
</protein>
<organism evidence="1 2">
    <name type="scientific">Isoptericola hypogeus</name>
    <dbReference type="NCBI Taxonomy" id="300179"/>
    <lineage>
        <taxon>Bacteria</taxon>
        <taxon>Bacillati</taxon>
        <taxon>Actinomycetota</taxon>
        <taxon>Actinomycetes</taxon>
        <taxon>Micrococcales</taxon>
        <taxon>Promicromonosporaceae</taxon>
        <taxon>Isoptericola</taxon>
    </lineage>
</organism>
<sequence length="109" mass="11980">MQVPDMDETLAAIRRRTASMTTAGIVELRSVAADGDVIEVRFSDRRDAGRRLYRGRARLTGPDEEAIAMGDVLGFEEWAEWNVVLPMVEALVTGAARGSSGDWIDLQTL</sequence>
<gene>
    <name evidence="1" type="ORF">GCM10009809_21910</name>
</gene>
<dbReference type="EMBL" id="BAAAPM010000003">
    <property type="protein sequence ID" value="GAA1725718.1"/>
    <property type="molecule type" value="Genomic_DNA"/>
</dbReference>